<dbReference type="Proteomes" id="UP001501079">
    <property type="component" value="Unassembled WGS sequence"/>
</dbReference>
<evidence type="ECO:0000256" key="1">
    <source>
        <dbReference type="ARBA" id="ARBA00023015"/>
    </source>
</evidence>
<dbReference type="InterPro" id="IPR001845">
    <property type="entry name" value="HTH_ArsR_DNA-bd_dom"/>
</dbReference>
<name>A0ABP7ZRZ3_9MICO</name>
<evidence type="ECO:0000313" key="6">
    <source>
        <dbReference type="Proteomes" id="UP001501079"/>
    </source>
</evidence>
<dbReference type="NCBIfam" id="NF033788">
    <property type="entry name" value="HTH_metalloreg"/>
    <property type="match status" value="1"/>
</dbReference>
<dbReference type="Pfam" id="PF12840">
    <property type="entry name" value="HTH_20"/>
    <property type="match status" value="1"/>
</dbReference>
<dbReference type="Pfam" id="PF19361">
    <property type="entry name" value="DUF5937"/>
    <property type="match status" value="1"/>
</dbReference>
<dbReference type="SUPFAM" id="SSF46785">
    <property type="entry name" value="Winged helix' DNA-binding domain"/>
    <property type="match status" value="1"/>
</dbReference>
<dbReference type="PANTHER" id="PTHR43132">
    <property type="entry name" value="ARSENICAL RESISTANCE OPERON REPRESSOR ARSR-RELATED"/>
    <property type="match status" value="1"/>
</dbReference>
<dbReference type="CDD" id="cd00090">
    <property type="entry name" value="HTH_ARSR"/>
    <property type="match status" value="1"/>
</dbReference>
<dbReference type="InterPro" id="IPR036390">
    <property type="entry name" value="WH_DNA-bd_sf"/>
</dbReference>
<organism evidence="5 6">
    <name type="scientific">Gryllotalpicola koreensis</name>
    <dbReference type="NCBI Taxonomy" id="993086"/>
    <lineage>
        <taxon>Bacteria</taxon>
        <taxon>Bacillati</taxon>
        <taxon>Actinomycetota</taxon>
        <taxon>Actinomycetes</taxon>
        <taxon>Micrococcales</taxon>
        <taxon>Microbacteriaceae</taxon>
        <taxon>Gryllotalpicola</taxon>
    </lineage>
</organism>
<reference evidence="6" key="1">
    <citation type="journal article" date="2019" name="Int. J. Syst. Evol. Microbiol.">
        <title>The Global Catalogue of Microorganisms (GCM) 10K type strain sequencing project: providing services to taxonomists for standard genome sequencing and annotation.</title>
        <authorList>
            <consortium name="The Broad Institute Genomics Platform"/>
            <consortium name="The Broad Institute Genome Sequencing Center for Infectious Disease"/>
            <person name="Wu L."/>
            <person name="Ma J."/>
        </authorList>
    </citation>
    <scope>NUCLEOTIDE SEQUENCE [LARGE SCALE GENOMIC DNA]</scope>
    <source>
        <strain evidence="6">JCM 17591</strain>
    </source>
</reference>
<dbReference type="InterPro" id="IPR045981">
    <property type="entry name" value="DUF5937"/>
</dbReference>
<dbReference type="SMART" id="SM00418">
    <property type="entry name" value="HTH_ARSR"/>
    <property type="match status" value="1"/>
</dbReference>
<keyword evidence="6" id="KW-1185">Reference proteome</keyword>
<dbReference type="InterPro" id="IPR011991">
    <property type="entry name" value="ArsR-like_HTH"/>
</dbReference>
<dbReference type="PRINTS" id="PR00778">
    <property type="entry name" value="HTHARSR"/>
</dbReference>
<keyword evidence="2" id="KW-0238">DNA-binding</keyword>
<dbReference type="PANTHER" id="PTHR43132:SF2">
    <property type="entry name" value="ARSENICAL RESISTANCE OPERON REPRESSOR ARSR-RELATED"/>
    <property type="match status" value="1"/>
</dbReference>
<feature type="domain" description="HTH arsR-type" evidence="4">
    <location>
        <begin position="276"/>
        <end position="368"/>
    </location>
</feature>
<proteinExistence type="predicted"/>
<protein>
    <submittedName>
        <fullName evidence="5">DUF5937 family protein</fullName>
    </submittedName>
</protein>
<accession>A0ABP7ZRZ3</accession>
<evidence type="ECO:0000256" key="3">
    <source>
        <dbReference type="ARBA" id="ARBA00023163"/>
    </source>
</evidence>
<dbReference type="InterPro" id="IPR051011">
    <property type="entry name" value="Metal_resp_trans_reg"/>
</dbReference>
<evidence type="ECO:0000259" key="4">
    <source>
        <dbReference type="PROSITE" id="PS50987"/>
    </source>
</evidence>
<evidence type="ECO:0000256" key="2">
    <source>
        <dbReference type="ARBA" id="ARBA00023125"/>
    </source>
</evidence>
<dbReference type="PROSITE" id="PS50987">
    <property type="entry name" value="HTH_ARSR_2"/>
    <property type="match status" value="1"/>
</dbReference>
<evidence type="ECO:0000313" key="5">
    <source>
        <dbReference type="EMBL" id="GAA4168976.1"/>
    </source>
</evidence>
<keyword evidence="1" id="KW-0805">Transcription regulation</keyword>
<sequence length="368" mass="40434">MCAIPARRLSDMTITISPGTQDFEFTVSPLAELVASLHLLAEPDHHEARGTWIAQAHDRLDDSLLKAISRTDYLWRVSRPAIFLPSVRRASLDDELDGIDALSDEDWVSSVLLTSSCGTIQLRTDLGSPLVDERARDLARERAAVRGARASSFVEEVLADPEAARRAVRTVISDYDAQFFRGAWSQLGPHLTAEARGRSDVLATVGIEPTLAGMSHHLAYADGQVIVDKLQDARTTGDGTGLTFLPTFLGDPHILVTYAPRRRPVVQYPIQRAISADEVGLDTIQARLRALDHPLRLRLLRSLVRAPRSTAELADAWAVSPPEVSRHLAALLEAHLVTTRREGRFVLYSADTVALQRLGSDLLTGLLR</sequence>
<comment type="caution">
    <text evidence="5">The sequence shown here is derived from an EMBL/GenBank/DDBJ whole genome shotgun (WGS) entry which is preliminary data.</text>
</comment>
<dbReference type="EMBL" id="BAABBW010000001">
    <property type="protein sequence ID" value="GAA4168976.1"/>
    <property type="molecule type" value="Genomic_DNA"/>
</dbReference>
<dbReference type="InterPro" id="IPR036388">
    <property type="entry name" value="WH-like_DNA-bd_sf"/>
</dbReference>
<keyword evidence="3" id="KW-0804">Transcription</keyword>
<dbReference type="Gene3D" id="1.10.10.10">
    <property type="entry name" value="Winged helix-like DNA-binding domain superfamily/Winged helix DNA-binding domain"/>
    <property type="match status" value="1"/>
</dbReference>
<gene>
    <name evidence="5" type="ORF">GCM10022287_04950</name>
</gene>